<dbReference type="EMBL" id="SMAI01000001">
    <property type="protein sequence ID" value="TCT08203.1"/>
    <property type="molecule type" value="Genomic_DNA"/>
</dbReference>
<dbReference type="Proteomes" id="UP000294664">
    <property type="component" value="Unassembled WGS sequence"/>
</dbReference>
<comment type="caution">
    <text evidence="2">The sequence shown here is derived from an EMBL/GenBank/DDBJ whole genome shotgun (WGS) entry which is preliminary data.</text>
</comment>
<proteinExistence type="predicted"/>
<keyword evidence="3" id="KW-1185">Reference proteome</keyword>
<sequence>MRTAIAIRGLFAAVSVATLGAVPAAAQTPADFFAALFGGLVRQAPPQVAALPSVAVPVEPQESARPSRRVAYCVRMCDGRYFPLSDATPGAAEAQCAAFCPKAPSEVFRGSGASIEGAYSDAGLAYGDIPNAYVYRTRLDQACTCTGNGPLGVAAIPIKQDETLRTGDLVMTADGARVFQPKSGAVPHDDTAFVLPEDAKRLSRDMKQRIEDLQIAARPGRPGG</sequence>
<dbReference type="AlphaFoldDB" id="A0A4R3M6H4"/>
<reference evidence="2 3" key="1">
    <citation type="submission" date="2019-03" db="EMBL/GenBank/DDBJ databases">
        <title>Genomic Encyclopedia of Type Strains, Phase IV (KMG-IV): sequencing the most valuable type-strain genomes for metagenomic binning, comparative biology and taxonomic classification.</title>
        <authorList>
            <person name="Goeker M."/>
        </authorList>
    </citation>
    <scope>NUCLEOTIDE SEQUENCE [LARGE SCALE GENOMIC DNA]</scope>
    <source>
        <strain evidence="2 3">DSM 9035</strain>
    </source>
</reference>
<evidence type="ECO:0000313" key="3">
    <source>
        <dbReference type="Proteomes" id="UP000294664"/>
    </source>
</evidence>
<name>A0A4R3M6H4_9HYPH</name>
<evidence type="ECO:0000313" key="2">
    <source>
        <dbReference type="EMBL" id="TCT08203.1"/>
    </source>
</evidence>
<dbReference type="RefSeq" id="WP_165933622.1">
    <property type="nucleotide sequence ID" value="NZ_SMAI01000001.1"/>
</dbReference>
<organism evidence="2 3">
    <name type="scientific">Aquabacter spiritensis</name>
    <dbReference type="NCBI Taxonomy" id="933073"/>
    <lineage>
        <taxon>Bacteria</taxon>
        <taxon>Pseudomonadati</taxon>
        <taxon>Pseudomonadota</taxon>
        <taxon>Alphaproteobacteria</taxon>
        <taxon>Hyphomicrobiales</taxon>
        <taxon>Xanthobacteraceae</taxon>
        <taxon>Aquabacter</taxon>
    </lineage>
</organism>
<dbReference type="InterPro" id="IPR021293">
    <property type="entry name" value="DUF2865"/>
</dbReference>
<evidence type="ECO:0000256" key="1">
    <source>
        <dbReference type="SAM" id="SignalP"/>
    </source>
</evidence>
<accession>A0A4R3M6H4</accession>
<protein>
    <submittedName>
        <fullName evidence="2">Uncharacterized protein DUF2865</fullName>
    </submittedName>
</protein>
<keyword evidence="1" id="KW-0732">Signal</keyword>
<feature type="chain" id="PRO_5020893512" evidence="1">
    <location>
        <begin position="27"/>
        <end position="224"/>
    </location>
</feature>
<feature type="signal peptide" evidence="1">
    <location>
        <begin position="1"/>
        <end position="26"/>
    </location>
</feature>
<dbReference type="Pfam" id="PF11064">
    <property type="entry name" value="DUF2865"/>
    <property type="match status" value="1"/>
</dbReference>
<gene>
    <name evidence="2" type="ORF">EDC64_101725</name>
</gene>